<evidence type="ECO:0000313" key="1">
    <source>
        <dbReference type="EMBL" id="KGH32429.1"/>
    </source>
</evidence>
<reference evidence="1 2" key="1">
    <citation type="submission" date="2013-09" db="EMBL/GenBank/DDBJ databases">
        <title>High correlation between genotypes and phenotypes of environmental bacteria Comamonas testosteroni strains.</title>
        <authorList>
            <person name="Liu L."/>
            <person name="Zhu W."/>
            <person name="Xia X."/>
            <person name="Xu B."/>
            <person name="Luo M."/>
            <person name="Wang G."/>
        </authorList>
    </citation>
    <scope>NUCLEOTIDE SEQUENCE [LARGE SCALE GENOMIC DNA]</scope>
    <source>
        <strain evidence="1 2">JL40</strain>
    </source>
</reference>
<sequence>MGLALMLYRLQADADMHGCTLVAWQLVRCGVAKLRSVACMRELRQK</sequence>
<accession>A0A096FR55</accession>
<proteinExistence type="predicted"/>
<dbReference type="EMBL" id="AWOR01000001">
    <property type="protein sequence ID" value="KGH32429.1"/>
    <property type="molecule type" value="Genomic_DNA"/>
</dbReference>
<gene>
    <name evidence="1" type="ORF">P353_03755</name>
</gene>
<name>A0A096FR55_COMTE</name>
<protein>
    <submittedName>
        <fullName evidence="1">Uncharacterized protein</fullName>
    </submittedName>
</protein>
<organism evidence="1 2">
    <name type="scientific">Comamonas testosteroni</name>
    <name type="common">Pseudomonas testosteroni</name>
    <dbReference type="NCBI Taxonomy" id="285"/>
    <lineage>
        <taxon>Bacteria</taxon>
        <taxon>Pseudomonadati</taxon>
        <taxon>Pseudomonadota</taxon>
        <taxon>Betaproteobacteria</taxon>
        <taxon>Burkholderiales</taxon>
        <taxon>Comamonadaceae</taxon>
        <taxon>Comamonas</taxon>
    </lineage>
</organism>
<dbReference type="AlphaFoldDB" id="A0A096FR55"/>
<dbReference type="Proteomes" id="UP000029553">
    <property type="component" value="Unassembled WGS sequence"/>
</dbReference>
<evidence type="ECO:0000313" key="2">
    <source>
        <dbReference type="Proteomes" id="UP000029553"/>
    </source>
</evidence>
<comment type="caution">
    <text evidence="1">The sequence shown here is derived from an EMBL/GenBank/DDBJ whole genome shotgun (WGS) entry which is preliminary data.</text>
</comment>